<name>A0A915D1F3_9BILA</name>
<sequence length="109" mass="12333">MGKTTLLKHIAMRKLNIPPHIDILYCEQEIFVDETSAIETVLRSDKVRTQLMDKEKALIQKLEDGDISVSEELQETSNELKSINADAAERRPEGFLLVLGLTKPSKKKV</sequence>
<dbReference type="AlphaFoldDB" id="A0A915D1F3"/>
<keyword evidence="2" id="KW-1185">Reference proteome</keyword>
<proteinExistence type="predicted"/>
<organism evidence="2 3">
    <name type="scientific">Ditylenchus dipsaci</name>
    <dbReference type="NCBI Taxonomy" id="166011"/>
    <lineage>
        <taxon>Eukaryota</taxon>
        <taxon>Metazoa</taxon>
        <taxon>Ecdysozoa</taxon>
        <taxon>Nematoda</taxon>
        <taxon>Chromadorea</taxon>
        <taxon>Rhabditida</taxon>
        <taxon>Tylenchina</taxon>
        <taxon>Tylenchomorpha</taxon>
        <taxon>Sphaerularioidea</taxon>
        <taxon>Anguinidae</taxon>
        <taxon>Anguininae</taxon>
        <taxon>Ditylenchus</taxon>
    </lineage>
</organism>
<dbReference type="WBParaSite" id="jg14903">
    <property type="protein sequence ID" value="jg14903"/>
    <property type="gene ID" value="jg14903"/>
</dbReference>
<dbReference type="InterPro" id="IPR050611">
    <property type="entry name" value="ABCF"/>
</dbReference>
<evidence type="ECO:0000313" key="2">
    <source>
        <dbReference type="Proteomes" id="UP000887574"/>
    </source>
</evidence>
<dbReference type="Proteomes" id="UP000887574">
    <property type="component" value="Unplaced"/>
</dbReference>
<protein>
    <submittedName>
        <fullName evidence="3">Uncharacterized protein</fullName>
    </submittedName>
</protein>
<keyword evidence="1" id="KW-0677">Repeat</keyword>
<dbReference type="GO" id="GO:0005524">
    <property type="term" value="F:ATP binding"/>
    <property type="evidence" value="ECO:0007669"/>
    <property type="project" value="TreeGrafter"/>
</dbReference>
<dbReference type="PANTHER" id="PTHR19211">
    <property type="entry name" value="ATP-BINDING TRANSPORT PROTEIN-RELATED"/>
    <property type="match status" value="1"/>
</dbReference>
<evidence type="ECO:0000313" key="3">
    <source>
        <dbReference type="WBParaSite" id="jg14903"/>
    </source>
</evidence>
<reference evidence="3" key="1">
    <citation type="submission" date="2022-11" db="UniProtKB">
        <authorList>
            <consortium name="WormBaseParasite"/>
        </authorList>
    </citation>
    <scope>IDENTIFICATION</scope>
</reference>
<evidence type="ECO:0000256" key="1">
    <source>
        <dbReference type="ARBA" id="ARBA00022737"/>
    </source>
</evidence>
<accession>A0A915D1F3</accession>
<dbReference type="PANTHER" id="PTHR19211:SF14">
    <property type="entry name" value="ATP-BINDING CASSETTE SUB-FAMILY F MEMBER 1"/>
    <property type="match status" value="1"/>
</dbReference>